<organism evidence="2 3">
    <name type="scientific">Achlya hypogyna</name>
    <name type="common">Oomycete</name>
    <name type="synonym">Protoachlya hypogyna</name>
    <dbReference type="NCBI Taxonomy" id="1202772"/>
    <lineage>
        <taxon>Eukaryota</taxon>
        <taxon>Sar</taxon>
        <taxon>Stramenopiles</taxon>
        <taxon>Oomycota</taxon>
        <taxon>Saprolegniomycetes</taxon>
        <taxon>Saprolegniales</taxon>
        <taxon>Achlyaceae</taxon>
        <taxon>Achlya</taxon>
    </lineage>
</organism>
<gene>
    <name evidence="2" type="ORF">ACHHYP_01795</name>
</gene>
<comment type="caution">
    <text evidence="2">The sequence shown here is derived from an EMBL/GenBank/DDBJ whole genome shotgun (WGS) entry which is preliminary data.</text>
</comment>
<accession>A0A1V9ZSZ3</accession>
<dbReference type="EMBL" id="JNBR01000014">
    <property type="protein sequence ID" value="OQS01113.1"/>
    <property type="molecule type" value="Genomic_DNA"/>
</dbReference>
<dbReference type="Proteomes" id="UP000243579">
    <property type="component" value="Unassembled WGS sequence"/>
</dbReference>
<dbReference type="AlphaFoldDB" id="A0A1V9ZSZ3"/>
<name>A0A1V9ZSZ3_ACHHY</name>
<feature type="region of interest" description="Disordered" evidence="1">
    <location>
        <begin position="166"/>
        <end position="187"/>
    </location>
</feature>
<keyword evidence="3" id="KW-1185">Reference proteome</keyword>
<dbReference type="OrthoDB" id="163343at2759"/>
<sequence length="187" mass="21155">MSLRRFSSSFRPFDAKTWDLLRPSTWHPLVSLEHSLHELKGFGRDKIMYAMPHLPSTTPSKSDETDFFQDLPTDSYVSVSSDSLPFANYSYSSAVVLDKKGTRVASVRRRYENSSGRLKATHAREIGDKRVLTKWDRANYEDKGSYETVCDGGSLDEFEKLWKETEFGAAAGSSDAETTPDPKKPEE</sequence>
<reference evidence="2 3" key="1">
    <citation type="journal article" date="2014" name="Genome Biol. Evol.">
        <title>The secreted proteins of Achlya hypogyna and Thraustotheca clavata identify the ancestral oomycete secretome and reveal gene acquisitions by horizontal gene transfer.</title>
        <authorList>
            <person name="Misner I."/>
            <person name="Blouin N."/>
            <person name="Leonard G."/>
            <person name="Richards T.A."/>
            <person name="Lane C.E."/>
        </authorList>
    </citation>
    <scope>NUCLEOTIDE SEQUENCE [LARGE SCALE GENOMIC DNA]</scope>
    <source>
        <strain evidence="2 3">ATCC 48635</strain>
    </source>
</reference>
<evidence type="ECO:0000256" key="1">
    <source>
        <dbReference type="SAM" id="MobiDB-lite"/>
    </source>
</evidence>
<proteinExistence type="predicted"/>
<protein>
    <submittedName>
        <fullName evidence="2">Uncharacterized protein</fullName>
    </submittedName>
</protein>
<evidence type="ECO:0000313" key="3">
    <source>
        <dbReference type="Proteomes" id="UP000243579"/>
    </source>
</evidence>
<evidence type="ECO:0000313" key="2">
    <source>
        <dbReference type="EMBL" id="OQS01113.1"/>
    </source>
</evidence>